<dbReference type="CDD" id="cd00267">
    <property type="entry name" value="ABC_ATPase"/>
    <property type="match status" value="1"/>
</dbReference>
<evidence type="ECO:0000313" key="5">
    <source>
        <dbReference type="Proteomes" id="UP001268089"/>
    </source>
</evidence>
<gene>
    <name evidence="4" type="ORF">J2X15_003541</name>
</gene>
<accession>A0ABU1ZRP9</accession>
<dbReference type="RefSeq" id="WP_310345218.1">
    <property type="nucleotide sequence ID" value="NZ_JAVDXO010000009.1"/>
</dbReference>
<comment type="similarity">
    <text evidence="1">Belongs to the N(4)/N(6)-methyltransferase family.</text>
</comment>
<evidence type="ECO:0000259" key="2">
    <source>
        <dbReference type="Pfam" id="PF02384"/>
    </source>
</evidence>
<evidence type="ECO:0000259" key="3">
    <source>
        <dbReference type="Pfam" id="PF13304"/>
    </source>
</evidence>
<dbReference type="InterPro" id="IPR029063">
    <property type="entry name" value="SAM-dependent_MTases_sf"/>
</dbReference>
<dbReference type="Gene3D" id="3.40.50.300">
    <property type="entry name" value="P-loop containing nucleotide triphosphate hydrolases"/>
    <property type="match status" value="1"/>
</dbReference>
<keyword evidence="5" id="KW-1185">Reference proteome</keyword>
<proteinExistence type="inferred from homology"/>
<sequence length="799" mass="89231">MLSEGELRAERIRKAIKSLALAHDAPAQSLFEVSYLLVASSIHDPLVSDDRLSRTMADLLNDTPERDSLRIIQTLADVLSDVVDSNAKHVFPSQRTDWRLIVEVAHIVDQGVRELGQDGLRQILDTLFYELLVYFLPSNKAHHATVAHLALPLIRQFGSVVEVGPGPGELLITSGTDTYECADDEALRLLGERFSRLRLLREIRFLAHDLHDASRRIRASKPTLAVMDRTFLLRQAGDEAPPIRATRKFLFEDVQRLQSEFPRAALIILSNKERSKLQRMRNDTRRLVENQHLRAVIAFPSLTDAGKPTMCTALYFNRHSIPSHENEVAFIDVRQLQPTPRKEESQHCATLVGVLITSWYEGHPPSEEALEFTQAPRRVLAFVGEGLRQTTGASVPGFFRFAPLDEIRENDYSLRVENYVERRTDDAWRPKVQIAPITSLLSNGSSKVSIYLIGNNGAGKSLALADIAMSLAQESRHSVGVSFGPTDRFDMSPSVEPLKSFFTYSGARTSKAGTAHKIAMGKLGDMAKAIYRSQHRLACFKEALSTLGFEPRQYLVRMATRSTADPLDLLLAEVHELTWQGQPASDQPLENGEYKIAVVRRDSGEVVVFDSLSSGEQQVLTMVIKIVSDLPPGTTVLLDEPEISLHVAWQRQLPQVLRIFADALHCSFVVATHSPIVIASATDERNHCFTMKDGFLSEVTPAKRHSVEASLFEGFNIYTPHTHHIQERCAEIVSQVIANADNPGTDRVAKTVPDLDRHQQVRELVSLQQRLEEVRGEGYEQDMALIKSAIAAVKEVLTP</sequence>
<evidence type="ECO:0000313" key="4">
    <source>
        <dbReference type="EMBL" id="MDR7308232.1"/>
    </source>
</evidence>
<dbReference type="PANTHER" id="PTHR43581">
    <property type="entry name" value="ATP/GTP PHOSPHATASE"/>
    <property type="match status" value="1"/>
</dbReference>
<protein>
    <submittedName>
        <fullName evidence="4">ABC-type enterochelin transport system ATPase subunit</fullName>
    </submittedName>
</protein>
<dbReference type="SUPFAM" id="SSF53335">
    <property type="entry name" value="S-adenosyl-L-methionine-dependent methyltransferases"/>
    <property type="match status" value="1"/>
</dbReference>
<dbReference type="Proteomes" id="UP001268089">
    <property type="component" value="Unassembled WGS sequence"/>
</dbReference>
<dbReference type="Gene3D" id="3.40.50.150">
    <property type="entry name" value="Vaccinia Virus protein VP39"/>
    <property type="match status" value="1"/>
</dbReference>
<dbReference type="SUPFAM" id="SSF52540">
    <property type="entry name" value="P-loop containing nucleoside triphosphate hydrolases"/>
    <property type="match status" value="1"/>
</dbReference>
<feature type="domain" description="ATPase AAA-type core" evidence="3">
    <location>
        <begin position="594"/>
        <end position="678"/>
    </location>
</feature>
<dbReference type="EMBL" id="JAVDXO010000009">
    <property type="protein sequence ID" value="MDR7308232.1"/>
    <property type="molecule type" value="Genomic_DNA"/>
</dbReference>
<dbReference type="Pfam" id="PF13304">
    <property type="entry name" value="AAA_21"/>
    <property type="match status" value="1"/>
</dbReference>
<evidence type="ECO:0000256" key="1">
    <source>
        <dbReference type="ARBA" id="ARBA00006594"/>
    </source>
</evidence>
<feature type="domain" description="DNA methylase adenine-specific" evidence="2">
    <location>
        <begin position="285"/>
        <end position="423"/>
    </location>
</feature>
<comment type="caution">
    <text evidence="4">The sequence shown here is derived from an EMBL/GenBank/DDBJ whole genome shotgun (WGS) entry which is preliminary data.</text>
</comment>
<dbReference type="Pfam" id="PF02384">
    <property type="entry name" value="N6_Mtase"/>
    <property type="match status" value="1"/>
</dbReference>
<dbReference type="InterPro" id="IPR003959">
    <property type="entry name" value="ATPase_AAA_core"/>
</dbReference>
<dbReference type="InterPro" id="IPR003356">
    <property type="entry name" value="DNA_methylase_A-5"/>
</dbReference>
<dbReference type="PANTHER" id="PTHR43581:SF2">
    <property type="entry name" value="EXCINUCLEASE ATPASE SUBUNIT"/>
    <property type="match status" value="1"/>
</dbReference>
<organism evidence="4 5">
    <name type="scientific">Rhodoferax saidenbachensis</name>
    <dbReference type="NCBI Taxonomy" id="1484693"/>
    <lineage>
        <taxon>Bacteria</taxon>
        <taxon>Pseudomonadati</taxon>
        <taxon>Pseudomonadota</taxon>
        <taxon>Betaproteobacteria</taxon>
        <taxon>Burkholderiales</taxon>
        <taxon>Comamonadaceae</taxon>
        <taxon>Rhodoferax</taxon>
    </lineage>
</organism>
<name>A0ABU1ZRP9_9BURK</name>
<reference evidence="4 5" key="1">
    <citation type="submission" date="2023-07" db="EMBL/GenBank/DDBJ databases">
        <title>Sorghum-associated microbial communities from plants grown in Nebraska, USA.</title>
        <authorList>
            <person name="Schachtman D."/>
        </authorList>
    </citation>
    <scope>NUCLEOTIDE SEQUENCE [LARGE SCALE GENOMIC DNA]</scope>
    <source>
        <strain evidence="4 5">BE308</strain>
    </source>
</reference>
<dbReference type="InterPro" id="IPR051396">
    <property type="entry name" value="Bact_Antivir_Def_Nuclease"/>
</dbReference>
<dbReference type="InterPro" id="IPR027417">
    <property type="entry name" value="P-loop_NTPase"/>
</dbReference>